<organism evidence="4 5">
    <name type="scientific">Acer yangbiense</name>
    <dbReference type="NCBI Taxonomy" id="1000413"/>
    <lineage>
        <taxon>Eukaryota</taxon>
        <taxon>Viridiplantae</taxon>
        <taxon>Streptophyta</taxon>
        <taxon>Embryophyta</taxon>
        <taxon>Tracheophyta</taxon>
        <taxon>Spermatophyta</taxon>
        <taxon>Magnoliopsida</taxon>
        <taxon>eudicotyledons</taxon>
        <taxon>Gunneridae</taxon>
        <taxon>Pentapetalae</taxon>
        <taxon>rosids</taxon>
        <taxon>malvids</taxon>
        <taxon>Sapindales</taxon>
        <taxon>Sapindaceae</taxon>
        <taxon>Hippocastanoideae</taxon>
        <taxon>Acereae</taxon>
        <taxon>Acer</taxon>
    </lineage>
</organism>
<dbReference type="PANTHER" id="PTHR31286">
    <property type="entry name" value="GLYCINE-RICH CELL WALL STRUCTURAL PROTEIN 1.8-LIKE"/>
    <property type="match status" value="1"/>
</dbReference>
<dbReference type="OrthoDB" id="2219495at2759"/>
<accession>A0A5C7HUE0</accession>
<dbReference type="InterPro" id="IPR040256">
    <property type="entry name" value="At4g02000-like"/>
</dbReference>
<feature type="region of interest" description="Disordered" evidence="1">
    <location>
        <begin position="1"/>
        <end position="34"/>
    </location>
</feature>
<sequence length="425" mass="47837">MDKELTVYSRRKMPKEEIDDRTLSEQNHESDLSPSLDIPDDISRLCVELSIHGKDEKLWSVQNAVTKVAEKKMDLCLVGKILSPKHVNRETFRAVIPKIWQTTVDIEMVQDNMYLFSFRNPSDRFRVLIINAPLICMTKEMGEFTGSCVGELVDIDVGVTSECFGKYMRLKVAIDISKPLKRFLRLELKQGVESMLLIRYEKLPEYCFHYGVIGHSYQVCQAMKDGFVFGMDFTYGSWLRATGVPRQHRGPSQFHSNGGGSNQRVMKRNINNRDGLRSDQPMGGSQIRSIQKQVEQQHPLSVAMEEDLHGSTGQQVCDSVEASSTLGADLCSPLKLLNVVVEFDFRFRSREVVNGNRGGSMVVGKGVKIIKKKGKWKRWAREGGAREVGSMGGDVEGRKRLNRVELETGGGGGSGKKQRHDVAFD</sequence>
<dbReference type="InterPro" id="IPR025558">
    <property type="entry name" value="DUF4283"/>
</dbReference>
<dbReference type="Pfam" id="PF14392">
    <property type="entry name" value="zf-CCHC_4"/>
    <property type="match status" value="1"/>
</dbReference>
<feature type="domain" description="Zinc knuckle CX2CX4HX4C" evidence="3">
    <location>
        <begin position="174"/>
        <end position="221"/>
    </location>
</feature>
<dbReference type="EMBL" id="VAHF01000006">
    <property type="protein sequence ID" value="TXG60399.1"/>
    <property type="molecule type" value="Genomic_DNA"/>
</dbReference>
<proteinExistence type="predicted"/>
<dbReference type="InterPro" id="IPR025836">
    <property type="entry name" value="Zn_knuckle_CX2CX4HX4C"/>
</dbReference>
<dbReference type="PANTHER" id="PTHR31286:SF167">
    <property type="entry name" value="OS09G0268800 PROTEIN"/>
    <property type="match status" value="1"/>
</dbReference>
<dbReference type="Pfam" id="PF14111">
    <property type="entry name" value="DUF4283"/>
    <property type="match status" value="1"/>
</dbReference>
<dbReference type="AlphaFoldDB" id="A0A5C7HUE0"/>
<feature type="region of interest" description="Disordered" evidence="1">
    <location>
        <begin position="399"/>
        <end position="425"/>
    </location>
</feature>
<protein>
    <recommendedName>
        <fullName evidence="6">Zinc knuckle CX2CX4HX4C domain-containing protein</fullName>
    </recommendedName>
</protein>
<gene>
    <name evidence="4" type="ORF">EZV62_014972</name>
</gene>
<evidence type="ECO:0000259" key="3">
    <source>
        <dbReference type="Pfam" id="PF14392"/>
    </source>
</evidence>
<comment type="caution">
    <text evidence="4">The sequence shown here is derived from an EMBL/GenBank/DDBJ whole genome shotgun (WGS) entry which is preliminary data.</text>
</comment>
<name>A0A5C7HUE0_9ROSI</name>
<evidence type="ECO:0000313" key="5">
    <source>
        <dbReference type="Proteomes" id="UP000323000"/>
    </source>
</evidence>
<feature type="compositionally biased region" description="Basic and acidic residues" evidence="1">
    <location>
        <begin position="14"/>
        <end position="31"/>
    </location>
</feature>
<dbReference type="Proteomes" id="UP000323000">
    <property type="component" value="Chromosome 6"/>
</dbReference>
<evidence type="ECO:0008006" key="6">
    <source>
        <dbReference type="Google" id="ProtNLM"/>
    </source>
</evidence>
<evidence type="ECO:0000313" key="4">
    <source>
        <dbReference type="EMBL" id="TXG60399.1"/>
    </source>
</evidence>
<reference evidence="5" key="1">
    <citation type="journal article" date="2019" name="Gigascience">
        <title>De novo genome assembly of the endangered Acer yangbiense, a plant species with extremely small populations endemic to Yunnan Province, China.</title>
        <authorList>
            <person name="Yang J."/>
            <person name="Wariss H.M."/>
            <person name="Tao L."/>
            <person name="Zhang R."/>
            <person name="Yun Q."/>
            <person name="Hollingsworth P."/>
            <person name="Dao Z."/>
            <person name="Luo G."/>
            <person name="Guo H."/>
            <person name="Ma Y."/>
            <person name="Sun W."/>
        </authorList>
    </citation>
    <scope>NUCLEOTIDE SEQUENCE [LARGE SCALE GENOMIC DNA]</scope>
    <source>
        <strain evidence="5">cv. Malutang</strain>
    </source>
</reference>
<evidence type="ECO:0000256" key="1">
    <source>
        <dbReference type="SAM" id="MobiDB-lite"/>
    </source>
</evidence>
<feature type="domain" description="DUF4283" evidence="2">
    <location>
        <begin position="71"/>
        <end position="128"/>
    </location>
</feature>
<keyword evidence="5" id="KW-1185">Reference proteome</keyword>
<evidence type="ECO:0000259" key="2">
    <source>
        <dbReference type="Pfam" id="PF14111"/>
    </source>
</evidence>